<evidence type="ECO:0000313" key="2">
    <source>
        <dbReference type="EMBL" id="MEY8039440.1"/>
    </source>
</evidence>
<evidence type="ECO:0000313" key="3">
    <source>
        <dbReference type="Proteomes" id="UP001564626"/>
    </source>
</evidence>
<dbReference type="Proteomes" id="UP001564626">
    <property type="component" value="Unassembled WGS sequence"/>
</dbReference>
<dbReference type="EMBL" id="JBGEHV010000011">
    <property type="protein sequence ID" value="MEY8039440.1"/>
    <property type="molecule type" value="Genomic_DNA"/>
</dbReference>
<proteinExistence type="predicted"/>
<feature type="transmembrane region" description="Helical" evidence="1">
    <location>
        <begin position="77"/>
        <end position="94"/>
    </location>
</feature>
<feature type="transmembrane region" description="Helical" evidence="1">
    <location>
        <begin position="100"/>
        <end position="120"/>
    </location>
</feature>
<evidence type="ECO:0000256" key="1">
    <source>
        <dbReference type="SAM" id="Phobius"/>
    </source>
</evidence>
<gene>
    <name evidence="2" type="ORF">AB8O55_08530</name>
</gene>
<sequence length="128" mass="13371">MLLCSVMGRLTIRSWALLPVLFLTSAAGIAAALDVLLGHPVIGHETVLSAPLLFGAAAGLMLLADGHVDWRGRWQRYALRFTYPLALVVCAVAVDGLHLPSAAALGFGAVALVLLCRLLASTGNAPCR</sequence>
<keyword evidence="1" id="KW-0812">Transmembrane</keyword>
<name>A0ABV4CEB2_9PSEU</name>
<keyword evidence="1" id="KW-1133">Transmembrane helix</keyword>
<keyword evidence="3" id="KW-1185">Reference proteome</keyword>
<keyword evidence="1" id="KW-0472">Membrane</keyword>
<organism evidence="2 3">
    <name type="scientific">Saccharopolyspora cebuensis</name>
    <dbReference type="NCBI Taxonomy" id="418759"/>
    <lineage>
        <taxon>Bacteria</taxon>
        <taxon>Bacillati</taxon>
        <taxon>Actinomycetota</taxon>
        <taxon>Actinomycetes</taxon>
        <taxon>Pseudonocardiales</taxon>
        <taxon>Pseudonocardiaceae</taxon>
        <taxon>Saccharopolyspora</taxon>
    </lineage>
</organism>
<feature type="transmembrane region" description="Helical" evidence="1">
    <location>
        <begin position="48"/>
        <end position="65"/>
    </location>
</feature>
<accession>A0ABV4CEB2</accession>
<protein>
    <submittedName>
        <fullName evidence="2">Uncharacterized protein</fullName>
    </submittedName>
</protein>
<comment type="caution">
    <text evidence="2">The sequence shown here is derived from an EMBL/GenBank/DDBJ whole genome shotgun (WGS) entry which is preliminary data.</text>
</comment>
<dbReference type="RefSeq" id="WP_345367637.1">
    <property type="nucleotide sequence ID" value="NZ_BAABII010000019.1"/>
</dbReference>
<reference evidence="2 3" key="1">
    <citation type="submission" date="2024-08" db="EMBL/GenBank/DDBJ databases">
        <title>Genome mining of Saccharopolyspora cebuensis PGLac3 from Nigerian medicinal plant.</title>
        <authorList>
            <person name="Ezeobiora C.E."/>
            <person name="Igbokwe N.H."/>
            <person name="Amin D.H."/>
            <person name="Mendie U.E."/>
        </authorList>
    </citation>
    <scope>NUCLEOTIDE SEQUENCE [LARGE SCALE GENOMIC DNA]</scope>
    <source>
        <strain evidence="2 3">PGLac3</strain>
    </source>
</reference>